<reference evidence="3" key="1">
    <citation type="submission" date="2016-11" db="UniProtKB">
        <authorList>
            <consortium name="WormBaseParasite"/>
        </authorList>
    </citation>
    <scope>IDENTIFICATION</scope>
</reference>
<evidence type="ECO:0000313" key="3">
    <source>
        <dbReference type="WBParaSite" id="maker-unitig_42499-snap-gene-0.3-mRNA-1"/>
    </source>
</evidence>
<dbReference type="WBParaSite" id="maker-unitig_42499-snap-gene-0.3-mRNA-1">
    <property type="protein sequence ID" value="maker-unitig_42499-snap-gene-0.3-mRNA-1"/>
    <property type="gene ID" value="maker-unitig_42499-snap-gene-0.3"/>
</dbReference>
<evidence type="ECO:0000313" key="2">
    <source>
        <dbReference type="Proteomes" id="UP000095280"/>
    </source>
</evidence>
<organism evidence="2 3">
    <name type="scientific">Macrostomum lignano</name>
    <dbReference type="NCBI Taxonomy" id="282301"/>
    <lineage>
        <taxon>Eukaryota</taxon>
        <taxon>Metazoa</taxon>
        <taxon>Spiralia</taxon>
        <taxon>Lophotrochozoa</taxon>
        <taxon>Platyhelminthes</taxon>
        <taxon>Rhabditophora</taxon>
        <taxon>Macrostomorpha</taxon>
        <taxon>Macrostomida</taxon>
        <taxon>Macrostomidae</taxon>
        <taxon>Macrostomum</taxon>
    </lineage>
</organism>
<feature type="compositionally biased region" description="Low complexity" evidence="1">
    <location>
        <begin position="73"/>
        <end position="84"/>
    </location>
</feature>
<accession>A0A1I8FPR7</accession>
<proteinExistence type="predicted"/>
<dbReference type="Gene3D" id="2.20.70.10">
    <property type="match status" value="1"/>
</dbReference>
<feature type="compositionally biased region" description="Basic and acidic residues" evidence="1">
    <location>
        <begin position="105"/>
        <end position="114"/>
    </location>
</feature>
<dbReference type="Proteomes" id="UP000095280">
    <property type="component" value="Unplaced"/>
</dbReference>
<protein>
    <submittedName>
        <fullName evidence="3">WW domain-containing protein</fullName>
    </submittedName>
</protein>
<keyword evidence="2" id="KW-1185">Reference proteome</keyword>
<dbReference type="AlphaFoldDB" id="A0A1I8FPR7"/>
<evidence type="ECO:0000256" key="1">
    <source>
        <dbReference type="SAM" id="MobiDB-lite"/>
    </source>
</evidence>
<sequence>ITCSTITHPKPPSRAALNSSCLQVGSGALTRQPGVRILFDHNTCTTTWRDPRLGPPPPQQPQPQSAFSRGVPSGRSQSRLSRSQDNPQRNKLLRCALERIQAVVSRDRRLEHRTSRPTLARAEEKQY</sequence>
<feature type="region of interest" description="Disordered" evidence="1">
    <location>
        <begin position="45"/>
        <end position="92"/>
    </location>
</feature>
<feature type="region of interest" description="Disordered" evidence="1">
    <location>
        <begin position="104"/>
        <end position="127"/>
    </location>
</feature>
<name>A0A1I8FPR7_9PLAT</name>